<sequence>MHLGMSKSKNSTSLYVLKSTYSNGFHSTKIVEKLGTVEELQKKLNGEDPIAWAKKHIEEMNRLEKEERREVTEKYSPVKQIEKNEQRTFNGGYLFLQQVYNTLGFPQLCKDIQRRHHLNYNLDAILSRMIYSRLIYPDAGMPLYDASRLFIEQPDFTPRQIIRATEVLAEEADRIQETVYANTRRIFGHSTSTLYFDATTCLYEAGTIKGRQLPVIPMDLYFDGNFMPICYSINPEHLKEVPQTRLEKQLRDSFRTSQAISFTDSGIVSGASATFKDWGIPNGYIMLLSYDNMRDEEKRAAQDPTGWSRSDTAGLFDLSKLRKESEISNPSRFYYKEMQVHAPGGLRRVIITYSNHYGTIERLERELNMLRGGDPLLFQQPANMPSYADGIAVYVTNTEIPAKDIIKMEDTRSNAHNIFRILSMEIPDNTDGIPLSDEIQAHFITCFCTLTVVSALVKRLDMFGRSGEVLEQLRRMNFMKIQSEGYVPLYTRTDLTDLLHDNAGFRTDHQIISKRQMDKILKARV</sequence>
<gene>
    <name evidence="1" type="ORF">MOZ60_09155</name>
</gene>
<dbReference type="AlphaFoldDB" id="A0AB35U446"/>
<evidence type="ECO:0008006" key="3">
    <source>
        <dbReference type="Google" id="ProtNLM"/>
    </source>
</evidence>
<accession>A0AB35U446</accession>
<dbReference type="Proteomes" id="UP001286174">
    <property type="component" value="Unassembled WGS sequence"/>
</dbReference>
<dbReference type="EMBL" id="JALBUR010000028">
    <property type="protein sequence ID" value="MDX8420260.1"/>
    <property type="molecule type" value="Genomic_DNA"/>
</dbReference>
<dbReference type="RefSeq" id="WP_370596440.1">
    <property type="nucleotide sequence ID" value="NZ_JALBUR010000028.1"/>
</dbReference>
<organism evidence="1 2">
    <name type="scientific">Grylomicrobium aquisgranensis</name>
    <dbReference type="NCBI Taxonomy" id="2926318"/>
    <lineage>
        <taxon>Bacteria</taxon>
        <taxon>Bacillati</taxon>
        <taxon>Bacillota</taxon>
        <taxon>Erysipelotrichia</taxon>
        <taxon>Erysipelotrichales</taxon>
        <taxon>Erysipelotrichaceae</taxon>
        <taxon>Grylomicrobium</taxon>
    </lineage>
</organism>
<comment type="caution">
    <text evidence="1">The sequence shown here is derived from an EMBL/GenBank/DDBJ whole genome shotgun (WGS) entry which is preliminary data.</text>
</comment>
<protein>
    <recommendedName>
        <fullName evidence="3">Transposase</fullName>
    </recommendedName>
</protein>
<evidence type="ECO:0000313" key="2">
    <source>
        <dbReference type="Proteomes" id="UP001286174"/>
    </source>
</evidence>
<proteinExistence type="predicted"/>
<keyword evidence="2" id="KW-1185">Reference proteome</keyword>
<reference evidence="1 2" key="1">
    <citation type="submission" date="2022-03" db="EMBL/GenBank/DDBJ databases">
        <title>Novel taxa within the pig intestine.</title>
        <authorList>
            <person name="Wylensek D."/>
            <person name="Bishof K."/>
            <person name="Afrizal A."/>
            <person name="Clavel T."/>
        </authorList>
    </citation>
    <scope>NUCLEOTIDE SEQUENCE [LARGE SCALE GENOMIC DNA]</scope>
    <source>
        <strain evidence="1 2">CLA-KB-P133</strain>
    </source>
</reference>
<name>A0AB35U446_9FIRM</name>
<evidence type="ECO:0000313" key="1">
    <source>
        <dbReference type="EMBL" id="MDX8420260.1"/>
    </source>
</evidence>